<dbReference type="GO" id="GO:0005737">
    <property type="term" value="C:cytoplasm"/>
    <property type="evidence" value="ECO:0007669"/>
    <property type="project" value="Ensembl"/>
</dbReference>
<dbReference type="Pfam" id="PF15547">
    <property type="entry name" value="C1ORF64"/>
    <property type="match status" value="1"/>
</dbReference>
<dbReference type="Bgee" id="ENSOCUG00000010850">
    <property type="expression patterns" value="Expressed in adult mammalian kidney and 1 other cell type or tissue"/>
</dbReference>
<dbReference type="PANTHER" id="PTHR38494">
    <property type="entry name" value="STEROID RECEPTOR-ASSOCIATED AND REGULATED PROTEIN"/>
    <property type="match status" value="1"/>
</dbReference>
<dbReference type="GO" id="GO:0030331">
    <property type="term" value="F:nuclear estrogen receptor binding"/>
    <property type="evidence" value="ECO:0007669"/>
    <property type="project" value="Ensembl"/>
</dbReference>
<dbReference type="AlphaFoldDB" id="G1T036"/>
<dbReference type="GO" id="GO:0033148">
    <property type="term" value="P:positive regulation of intracellular estrogen receptor signaling pathway"/>
    <property type="evidence" value="ECO:0007669"/>
    <property type="project" value="Ensembl"/>
</dbReference>
<dbReference type="InParanoid" id="G1T036"/>
<proteinExistence type="predicted"/>
<sequence length="169" mass="17987">MAPSEDSRDWRASLKDPSLGTHLETSSGWKPVRPQKAIPKAHLTFLIDCGLGKQLPLATPPVPRRGPRPRRGPTAPPVKTYIVFCGGSEPRGTQYLSPGWRPVAQARDTLPPCRGVEAPVSSPVSPFCPQESPKAKGSPSKAGPARSSTWGTVKGSLKALSSCVCRQAD</sequence>
<dbReference type="eggNOG" id="ENOG502TD74">
    <property type="taxonomic scope" value="Eukaryota"/>
</dbReference>
<dbReference type="InterPro" id="IPR027852">
    <property type="entry name" value="C1ORF64"/>
</dbReference>
<dbReference type="PANTHER" id="PTHR38494:SF1">
    <property type="entry name" value="STEROID RECEPTOR-ASSOCIATED AND REGULATED PROTEIN"/>
    <property type="match status" value="1"/>
</dbReference>
<reference evidence="2" key="2">
    <citation type="submission" date="2025-08" db="UniProtKB">
        <authorList>
            <consortium name="Ensembl"/>
        </authorList>
    </citation>
    <scope>IDENTIFICATION</scope>
    <source>
        <strain evidence="2">Thorbecke</strain>
    </source>
</reference>
<evidence type="ECO:0000313" key="2">
    <source>
        <dbReference type="Ensembl" id="ENSOCUP00000009331.1"/>
    </source>
</evidence>
<feature type="region of interest" description="Disordered" evidence="1">
    <location>
        <begin position="56"/>
        <end position="79"/>
    </location>
</feature>
<feature type="region of interest" description="Disordered" evidence="1">
    <location>
        <begin position="114"/>
        <end position="151"/>
    </location>
</feature>
<accession>G1T036</accession>
<gene>
    <name evidence="2" type="primary">SRARP</name>
</gene>
<reference evidence="2 3" key="1">
    <citation type="journal article" date="2011" name="Nature">
        <title>A high-resolution map of human evolutionary constraint using 29 mammals.</title>
        <authorList>
            <person name="Lindblad-Toh K."/>
            <person name="Garber M."/>
            <person name="Zuk O."/>
            <person name="Lin M.F."/>
            <person name="Parker B.J."/>
            <person name="Washietl S."/>
            <person name="Kheradpour P."/>
            <person name="Ernst J."/>
            <person name="Jordan G."/>
            <person name="Mauceli E."/>
            <person name="Ward L.D."/>
            <person name="Lowe C.B."/>
            <person name="Holloway A.K."/>
            <person name="Clamp M."/>
            <person name="Gnerre S."/>
            <person name="Alfoldi J."/>
            <person name="Beal K."/>
            <person name="Chang J."/>
            <person name="Clawson H."/>
            <person name="Cuff J."/>
            <person name="Di Palma F."/>
            <person name="Fitzgerald S."/>
            <person name="Flicek P."/>
            <person name="Guttman M."/>
            <person name="Hubisz M.J."/>
            <person name="Jaffe D.B."/>
            <person name="Jungreis I."/>
            <person name="Kent W.J."/>
            <person name="Kostka D."/>
            <person name="Lara M."/>
            <person name="Martins A.L."/>
            <person name="Massingham T."/>
            <person name="Moltke I."/>
            <person name="Raney B.J."/>
            <person name="Rasmussen M.D."/>
            <person name="Robinson J."/>
            <person name="Stark A."/>
            <person name="Vilella A.J."/>
            <person name="Wen J."/>
            <person name="Xie X."/>
            <person name="Zody M.C."/>
            <person name="Baldwin J."/>
            <person name="Bloom T."/>
            <person name="Chin C.W."/>
            <person name="Heiman D."/>
            <person name="Nicol R."/>
            <person name="Nusbaum C."/>
            <person name="Young S."/>
            <person name="Wilkinson J."/>
            <person name="Worley K.C."/>
            <person name="Kovar C.L."/>
            <person name="Muzny D.M."/>
            <person name="Gibbs R.A."/>
            <person name="Cree A."/>
            <person name="Dihn H.H."/>
            <person name="Fowler G."/>
            <person name="Jhangiani S."/>
            <person name="Joshi V."/>
            <person name="Lee S."/>
            <person name="Lewis L.R."/>
            <person name="Nazareth L.V."/>
            <person name="Okwuonu G."/>
            <person name="Santibanez J."/>
            <person name="Warren W.C."/>
            <person name="Mardis E.R."/>
            <person name="Weinstock G.M."/>
            <person name="Wilson R.K."/>
            <person name="Delehaunty K."/>
            <person name="Dooling D."/>
            <person name="Fronik C."/>
            <person name="Fulton L."/>
            <person name="Fulton B."/>
            <person name="Graves T."/>
            <person name="Minx P."/>
            <person name="Sodergren E."/>
            <person name="Birney E."/>
            <person name="Margulies E.H."/>
            <person name="Herrero J."/>
            <person name="Green E.D."/>
            <person name="Haussler D."/>
            <person name="Siepel A."/>
            <person name="Goldman N."/>
            <person name="Pollard K.S."/>
            <person name="Pedersen J.S."/>
            <person name="Lander E.S."/>
            <person name="Kellis M."/>
        </authorList>
    </citation>
    <scope>NUCLEOTIDE SEQUENCE [LARGE SCALE GENOMIC DNA]</scope>
    <source>
        <strain evidence="3">Thorbecke</strain>
    </source>
</reference>
<dbReference type="HOGENOM" id="CLU_110067_0_0_1"/>
<protein>
    <submittedName>
        <fullName evidence="2">Steroid receptor associated and regulated protein</fullName>
    </submittedName>
</protein>
<reference evidence="2" key="3">
    <citation type="submission" date="2025-09" db="UniProtKB">
        <authorList>
            <consortium name="Ensembl"/>
        </authorList>
    </citation>
    <scope>IDENTIFICATION</scope>
    <source>
        <strain evidence="2">Thorbecke</strain>
    </source>
</reference>
<dbReference type="PaxDb" id="9986-ENSOCUP00000009331"/>
<feature type="compositionally biased region" description="Basic and acidic residues" evidence="1">
    <location>
        <begin position="1"/>
        <end position="14"/>
    </location>
</feature>
<organism evidence="2 3">
    <name type="scientific">Oryctolagus cuniculus</name>
    <name type="common">Rabbit</name>
    <dbReference type="NCBI Taxonomy" id="9986"/>
    <lineage>
        <taxon>Eukaryota</taxon>
        <taxon>Metazoa</taxon>
        <taxon>Chordata</taxon>
        <taxon>Craniata</taxon>
        <taxon>Vertebrata</taxon>
        <taxon>Euteleostomi</taxon>
        <taxon>Mammalia</taxon>
        <taxon>Eutheria</taxon>
        <taxon>Euarchontoglires</taxon>
        <taxon>Glires</taxon>
        <taxon>Lagomorpha</taxon>
        <taxon>Leporidae</taxon>
        <taxon>Oryctolagus</taxon>
    </lineage>
</organism>
<dbReference type="CTD" id="149563"/>
<dbReference type="GeneTree" id="ENSGT00390000000265"/>
<evidence type="ECO:0000313" key="3">
    <source>
        <dbReference type="Proteomes" id="UP000001811"/>
    </source>
</evidence>
<dbReference type="Ensembl" id="ENSOCUT00000010846.3">
    <property type="protein sequence ID" value="ENSOCUP00000009331.1"/>
    <property type="gene ID" value="ENSOCUG00000010850.3"/>
</dbReference>
<dbReference type="OMA" id="AHLTFII"/>
<dbReference type="GO" id="GO:0005634">
    <property type="term" value="C:nucleus"/>
    <property type="evidence" value="ECO:0007669"/>
    <property type="project" value="Ensembl"/>
</dbReference>
<keyword evidence="3" id="KW-1185">Reference proteome</keyword>
<feature type="region of interest" description="Disordered" evidence="1">
    <location>
        <begin position="1"/>
        <end position="32"/>
    </location>
</feature>
<name>G1T036_RABIT</name>
<dbReference type="GeneID" id="103345456"/>
<dbReference type="KEGG" id="ocu:103345456"/>
<evidence type="ECO:0000256" key="1">
    <source>
        <dbReference type="SAM" id="MobiDB-lite"/>
    </source>
</evidence>
<dbReference type="Proteomes" id="UP000001811">
    <property type="component" value="Unplaced"/>
</dbReference>
<dbReference type="FunCoup" id="G1T036">
    <property type="interactions" value="127"/>
</dbReference>
<dbReference type="OrthoDB" id="9451422at2759"/>